<evidence type="ECO:0000256" key="3">
    <source>
        <dbReference type="SAM" id="MobiDB-lite"/>
    </source>
</evidence>
<feature type="region of interest" description="Disordered" evidence="3">
    <location>
        <begin position="317"/>
        <end position="352"/>
    </location>
</feature>
<dbReference type="PANTHER" id="PTHR12186">
    <property type="entry name" value="SIKE FAMILY MEMBER"/>
    <property type="match status" value="1"/>
</dbReference>
<comment type="similarity">
    <text evidence="1">Belongs to the SIKE family.</text>
</comment>
<evidence type="ECO:0000256" key="1">
    <source>
        <dbReference type="ARBA" id="ARBA00005537"/>
    </source>
</evidence>
<feature type="compositionally biased region" description="Polar residues" evidence="3">
    <location>
        <begin position="262"/>
        <end position="277"/>
    </location>
</feature>
<gene>
    <name evidence="4" type="primary">CCA</name>
</gene>
<dbReference type="PANTHER" id="PTHR12186:SF2">
    <property type="entry name" value="FGFR1 ONCOGENE PARTNER 2 HOMOLOG"/>
    <property type="match status" value="1"/>
</dbReference>
<accession>A0A034WAV9</accession>
<protein>
    <submittedName>
        <fullName evidence="4">Circulating cathodic antigen-like protein</fullName>
    </submittedName>
</protein>
<dbReference type="EMBL" id="GAKP01008008">
    <property type="protein sequence ID" value="JAC50944.1"/>
    <property type="molecule type" value="Transcribed_RNA"/>
</dbReference>
<keyword evidence="2" id="KW-0175">Coiled coil</keyword>
<feature type="compositionally biased region" description="Low complexity" evidence="3">
    <location>
        <begin position="325"/>
        <end position="344"/>
    </location>
</feature>
<organism evidence="4">
    <name type="scientific">Bactrocera dorsalis</name>
    <name type="common">Oriental fruit fly</name>
    <name type="synonym">Dacus dorsalis</name>
    <dbReference type="NCBI Taxonomy" id="27457"/>
    <lineage>
        <taxon>Eukaryota</taxon>
        <taxon>Metazoa</taxon>
        <taxon>Ecdysozoa</taxon>
        <taxon>Arthropoda</taxon>
        <taxon>Hexapoda</taxon>
        <taxon>Insecta</taxon>
        <taxon>Pterygota</taxon>
        <taxon>Neoptera</taxon>
        <taxon>Endopterygota</taxon>
        <taxon>Diptera</taxon>
        <taxon>Brachycera</taxon>
        <taxon>Muscomorpha</taxon>
        <taxon>Tephritoidea</taxon>
        <taxon>Tephritidae</taxon>
        <taxon>Bactrocera</taxon>
        <taxon>Bactrocera</taxon>
    </lineage>
</organism>
<dbReference type="OrthoDB" id="21214at2759"/>
<dbReference type="Pfam" id="PF05769">
    <property type="entry name" value="SIKE"/>
    <property type="match status" value="1"/>
</dbReference>
<feature type="region of interest" description="Disordered" evidence="3">
    <location>
        <begin position="250"/>
        <end position="285"/>
    </location>
</feature>
<sequence length="352" mass="38449">MSNMSVGQIIMDAQRIASRVKDLEMLGNALFVEAEGNNRLVESLRQFQDDMDSLNQISNNKSNSEMVNRIQQQNATSSEILKENRELKICIEDYERTLEFIMQKYREHTSSKILESKINFKEVYNEELWLIIREQRAKIREMAVVMQRAASADDDAVHRDMETMSRLRKENQILRELLQISKQFGSASQPIRVNEHMLEEKGVQTDGADDSADELSLSGASIENFNNNSVISLLPNAVAVANAIVNATSSSSNANTADNINVSKGTTTHTLGENNNGPLPGDESVTISFMPPINHPDTVNTITNANAGNTSVTEVAAPVSSTGCPTPATGNTASTTGTTNTTGPVEAPKATT</sequence>
<evidence type="ECO:0000313" key="4">
    <source>
        <dbReference type="EMBL" id="JAC50943.1"/>
    </source>
</evidence>
<dbReference type="EMBL" id="GAKP01008007">
    <property type="protein sequence ID" value="JAC50945.1"/>
    <property type="molecule type" value="Transcribed_RNA"/>
</dbReference>
<name>A0A034WAV9_BACDO</name>
<dbReference type="AlphaFoldDB" id="A0A034WAV9"/>
<feature type="compositionally biased region" description="Low complexity" evidence="3">
    <location>
        <begin position="250"/>
        <end position="261"/>
    </location>
</feature>
<dbReference type="InterPro" id="IPR008555">
    <property type="entry name" value="SIKE"/>
</dbReference>
<dbReference type="EMBL" id="GAKP01008009">
    <property type="protein sequence ID" value="JAC50943.1"/>
    <property type="molecule type" value="Transcribed_RNA"/>
</dbReference>
<proteinExistence type="inferred from homology"/>
<evidence type="ECO:0000256" key="2">
    <source>
        <dbReference type="ARBA" id="ARBA00023054"/>
    </source>
</evidence>
<reference evidence="4" key="1">
    <citation type="journal article" date="2014" name="BMC Genomics">
        <title>Characterizing the developmental transcriptome of the oriental fruit fly, Bactrocera dorsalis (Diptera: Tephritidae) through comparative genomic analysis with Drosophila melanogaster utilizing modENCODE datasets.</title>
        <authorList>
            <person name="Geib S.M."/>
            <person name="Calla B."/>
            <person name="Hall B."/>
            <person name="Hou S."/>
            <person name="Manoukis N.C."/>
        </authorList>
    </citation>
    <scope>NUCLEOTIDE SEQUENCE</scope>
    <source>
        <strain evidence="4">Punador</strain>
    </source>
</reference>